<evidence type="ECO:0000259" key="1">
    <source>
        <dbReference type="Pfam" id="PF12728"/>
    </source>
</evidence>
<dbReference type="EMBL" id="WCTR01000010">
    <property type="protein sequence ID" value="KAB4211063.1"/>
    <property type="molecule type" value="Genomic_DNA"/>
</dbReference>
<reference evidence="6 7" key="1">
    <citation type="journal article" date="2019" name="Nat. Med.">
        <title>A library of human gut bacterial isolates paired with longitudinal multiomics data enables mechanistic microbiome research.</title>
        <authorList>
            <person name="Poyet M."/>
            <person name="Groussin M."/>
            <person name="Gibbons S.M."/>
            <person name="Avila-Pacheco J."/>
            <person name="Jiang X."/>
            <person name="Kearney S.M."/>
            <person name="Perrotta A.R."/>
            <person name="Berdy B."/>
            <person name="Zhao S."/>
            <person name="Lieberman T.D."/>
            <person name="Swanson P.K."/>
            <person name="Smith M."/>
            <person name="Roesemann S."/>
            <person name="Alexander J.E."/>
            <person name="Rich S.A."/>
            <person name="Livny J."/>
            <person name="Vlamakis H."/>
            <person name="Clish C."/>
            <person name="Bullock K."/>
            <person name="Deik A."/>
            <person name="Scott J."/>
            <person name="Pierce K.A."/>
            <person name="Xavier R.J."/>
            <person name="Alm E.J."/>
        </authorList>
    </citation>
    <scope>NUCLEOTIDE SEQUENCE [LARGE SCALE GENOMIC DNA]</scope>
    <source>
        <strain evidence="5 9">BIOML-A11</strain>
        <strain evidence="2 8">BIOML-A36</strain>
        <strain evidence="4 7">BIOML-A37</strain>
        <strain evidence="3 6">BIOML-A38</strain>
    </source>
</reference>
<organism evidence="4 7">
    <name type="scientific">Bacteroides uniformis</name>
    <dbReference type="NCBI Taxonomy" id="820"/>
    <lineage>
        <taxon>Bacteria</taxon>
        <taxon>Pseudomonadati</taxon>
        <taxon>Bacteroidota</taxon>
        <taxon>Bacteroidia</taxon>
        <taxon>Bacteroidales</taxon>
        <taxon>Bacteroidaceae</taxon>
        <taxon>Bacteroides</taxon>
    </lineage>
</organism>
<dbReference type="InterPro" id="IPR010093">
    <property type="entry name" value="SinI_DNA-bd"/>
</dbReference>
<dbReference type="NCBIfam" id="TIGR01764">
    <property type="entry name" value="excise"/>
    <property type="match status" value="1"/>
</dbReference>
<dbReference type="RefSeq" id="WP_005832607.1">
    <property type="nucleotide sequence ID" value="NZ_JADPGA010000011.1"/>
</dbReference>
<dbReference type="Proteomes" id="UP000434462">
    <property type="component" value="Unassembled WGS sequence"/>
</dbReference>
<dbReference type="Proteomes" id="UP000466952">
    <property type="component" value="Unassembled WGS sequence"/>
</dbReference>
<dbReference type="SUPFAM" id="SSF46955">
    <property type="entry name" value="Putative DNA-binding domain"/>
    <property type="match status" value="1"/>
</dbReference>
<sequence>MEIITLDHQVYQDLVTRINRISDYVFKKAAVPTEEPEIWLTSEELAELLKISTRTLQRMRKERTIPYCMIRSKCLYRFSDVEKCIAQRIVSCNPQTLDEFRESYRTTHESTSR</sequence>
<proteinExistence type="predicted"/>
<feature type="domain" description="Helix-turn-helix" evidence="1">
    <location>
        <begin position="39"/>
        <end position="88"/>
    </location>
</feature>
<evidence type="ECO:0000313" key="7">
    <source>
        <dbReference type="Proteomes" id="UP000438773"/>
    </source>
</evidence>
<dbReference type="EMBL" id="WCUR01000091">
    <property type="protein sequence ID" value="KAB4112488.1"/>
    <property type="molecule type" value="Genomic_DNA"/>
</dbReference>
<dbReference type="PANTHER" id="PTHR34585:SF22">
    <property type="entry name" value="HELIX-TURN-HELIX DOMAIN-CONTAINING PROTEIN"/>
    <property type="match status" value="1"/>
</dbReference>
<dbReference type="Pfam" id="PF12728">
    <property type="entry name" value="HTH_17"/>
    <property type="match status" value="1"/>
</dbReference>
<evidence type="ECO:0000313" key="8">
    <source>
        <dbReference type="Proteomes" id="UP000441711"/>
    </source>
</evidence>
<dbReference type="EMBL" id="WCUP01000012">
    <property type="protein sequence ID" value="KAB4108067.1"/>
    <property type="molecule type" value="Genomic_DNA"/>
</dbReference>
<dbReference type="AlphaFoldDB" id="A0A6I0K4C0"/>
<evidence type="ECO:0000313" key="5">
    <source>
        <dbReference type="EMBL" id="KAB4211063.1"/>
    </source>
</evidence>
<dbReference type="InterPro" id="IPR009061">
    <property type="entry name" value="DNA-bd_dom_put_sf"/>
</dbReference>
<evidence type="ECO:0000313" key="2">
    <source>
        <dbReference type="EMBL" id="KAB4108067.1"/>
    </source>
</evidence>
<dbReference type="GO" id="GO:0003677">
    <property type="term" value="F:DNA binding"/>
    <property type="evidence" value="ECO:0007669"/>
    <property type="project" value="InterPro"/>
</dbReference>
<dbReference type="InterPro" id="IPR041657">
    <property type="entry name" value="HTH_17"/>
</dbReference>
<evidence type="ECO:0000313" key="6">
    <source>
        <dbReference type="Proteomes" id="UP000434462"/>
    </source>
</evidence>
<evidence type="ECO:0000313" key="9">
    <source>
        <dbReference type="Proteomes" id="UP000466952"/>
    </source>
</evidence>
<dbReference type="PANTHER" id="PTHR34585">
    <property type="match status" value="1"/>
</dbReference>
<protein>
    <submittedName>
        <fullName evidence="4">Helix-turn-helix domain-containing protein</fullName>
    </submittedName>
</protein>
<dbReference type="Proteomes" id="UP000438773">
    <property type="component" value="Unassembled WGS sequence"/>
</dbReference>
<name>A0A6I0K4C0_BACUN</name>
<dbReference type="EMBL" id="WCUQ01000012">
    <property type="protein sequence ID" value="KAB4121735.1"/>
    <property type="molecule type" value="Genomic_DNA"/>
</dbReference>
<accession>A0A6I0K4C0</accession>
<dbReference type="Proteomes" id="UP000441711">
    <property type="component" value="Unassembled WGS sequence"/>
</dbReference>
<evidence type="ECO:0000313" key="3">
    <source>
        <dbReference type="EMBL" id="KAB4112488.1"/>
    </source>
</evidence>
<evidence type="ECO:0000313" key="4">
    <source>
        <dbReference type="EMBL" id="KAB4121735.1"/>
    </source>
</evidence>
<comment type="caution">
    <text evidence="4">The sequence shown here is derived from an EMBL/GenBank/DDBJ whole genome shotgun (WGS) entry which is preliminary data.</text>
</comment>
<gene>
    <name evidence="5" type="ORF">GAP55_14430</name>
    <name evidence="2" type="ORF">GAQ70_17075</name>
    <name evidence="3" type="ORF">GAQ72_17820</name>
    <name evidence="4" type="ORF">GAQ75_18790</name>
</gene>